<accession>A0ABN9SYB5</accession>
<comment type="caution">
    <text evidence="3">The sequence shown here is derived from an EMBL/GenBank/DDBJ whole genome shotgun (WGS) entry which is preliminary data.</text>
</comment>
<keyword evidence="4" id="KW-1185">Reference proteome</keyword>
<dbReference type="InterPro" id="IPR015894">
    <property type="entry name" value="Guanylate-bd_N"/>
</dbReference>
<dbReference type="Gene3D" id="3.40.50.300">
    <property type="entry name" value="P-loop containing nucleotide triphosphate hydrolases"/>
    <property type="match status" value="1"/>
</dbReference>
<protein>
    <recommendedName>
        <fullName evidence="2">Guanylate-binding protein N-terminal domain-containing protein</fullName>
    </recommendedName>
</protein>
<proteinExistence type="predicted"/>
<dbReference type="Pfam" id="PF02263">
    <property type="entry name" value="GBP"/>
    <property type="match status" value="1"/>
</dbReference>
<dbReference type="InterPro" id="IPR027417">
    <property type="entry name" value="P-loop_NTPase"/>
</dbReference>
<reference evidence="3" key="1">
    <citation type="submission" date="2023-10" db="EMBL/GenBank/DDBJ databases">
        <authorList>
            <person name="Chen Y."/>
            <person name="Shah S."/>
            <person name="Dougan E. K."/>
            <person name="Thang M."/>
            <person name="Chan C."/>
        </authorList>
    </citation>
    <scope>NUCLEOTIDE SEQUENCE [LARGE SCALE GENOMIC DNA]</scope>
</reference>
<dbReference type="EMBL" id="CAUYUJ010014160">
    <property type="protein sequence ID" value="CAK0837545.1"/>
    <property type="molecule type" value="Genomic_DNA"/>
</dbReference>
<name>A0ABN9SYB5_9DINO</name>
<dbReference type="Proteomes" id="UP001189429">
    <property type="component" value="Unassembled WGS sequence"/>
</dbReference>
<evidence type="ECO:0000313" key="3">
    <source>
        <dbReference type="EMBL" id="CAK0837545.1"/>
    </source>
</evidence>
<evidence type="ECO:0000256" key="1">
    <source>
        <dbReference type="SAM" id="MobiDB-lite"/>
    </source>
</evidence>
<feature type="compositionally biased region" description="Basic and acidic residues" evidence="1">
    <location>
        <begin position="606"/>
        <end position="615"/>
    </location>
</feature>
<feature type="compositionally biased region" description="Basic and acidic residues" evidence="1">
    <location>
        <begin position="30"/>
        <end position="39"/>
    </location>
</feature>
<sequence>MFDSYPFKCSYSGAHYEDDDFTTADISECRSDGVSDRGSRRGPRSTADSGSNCGANGSPDGGPYCRTYVYLAAHSEGRRPATVWGGASNVNEAQCGMFDSYPFMRSHSGAYYDDDDFTAADMCCSCAVISATFVAVTCEVAVYRLLGQSRPVTGFGYDDRHVRASPRETVPQSRGASWPSLLWVLRDFYLELADQHGAALTADEYLEQALHEGPEEHRGVREDLRRLFTSRSCATLARPAADEEQLQALDSLPYEQLRPEFRQSLEELSARLLAECRANPKSAGGRPLSCASLVALARRLVSSLNEGRVVSLRGAWESVQHDACGALADELREQGCSRLRALQNGEQLEDGAALPMADEALGAVLAQLRHQLRKQWTERALGEEGVQQEYWQDLEASLDREEVLLRAHNDRVGDLQLTEALKEWQVWVIDPSGTWQAGDPLARRFRAQMERTPSAALARGAGVALEATGRRLVMAREALAAAQAERAAGSAREGESASAEMRRLAAELEAQRAENERLKAQLGEVGARRAAGLSEEQEQLQAEREARKKSKERAVVQLMESQQKSGRLEGQMQVMEQELASLRERGEELQRAAVEAAGQKALHEAERERLQRELDEAAASAERWRAEAEQHSEAAAAGEGAAAAATEVHGPATAHPACCSLQ</sequence>
<evidence type="ECO:0000259" key="2">
    <source>
        <dbReference type="Pfam" id="PF02263"/>
    </source>
</evidence>
<feature type="region of interest" description="Disordered" evidence="1">
    <location>
        <begin position="30"/>
        <end position="55"/>
    </location>
</feature>
<dbReference type="PANTHER" id="PTHR10751">
    <property type="entry name" value="GUANYLATE BINDING PROTEIN"/>
    <property type="match status" value="1"/>
</dbReference>
<feature type="region of interest" description="Disordered" evidence="1">
    <location>
        <begin position="606"/>
        <end position="662"/>
    </location>
</feature>
<feature type="region of interest" description="Disordered" evidence="1">
    <location>
        <begin position="529"/>
        <end position="569"/>
    </location>
</feature>
<organism evidence="3 4">
    <name type="scientific">Prorocentrum cordatum</name>
    <dbReference type="NCBI Taxonomy" id="2364126"/>
    <lineage>
        <taxon>Eukaryota</taxon>
        <taxon>Sar</taxon>
        <taxon>Alveolata</taxon>
        <taxon>Dinophyceae</taxon>
        <taxon>Prorocentrales</taxon>
        <taxon>Prorocentraceae</taxon>
        <taxon>Prorocentrum</taxon>
    </lineage>
</organism>
<feature type="domain" description="Guanylate-binding protein N-terminal" evidence="2">
    <location>
        <begin position="176"/>
        <end position="277"/>
    </location>
</feature>
<feature type="compositionally biased region" description="Basic and acidic residues" evidence="1">
    <location>
        <begin position="622"/>
        <end position="632"/>
    </location>
</feature>
<feature type="compositionally biased region" description="Polar residues" evidence="1">
    <location>
        <begin position="46"/>
        <end position="55"/>
    </location>
</feature>
<gene>
    <name evidence="3" type="ORF">PCOR1329_LOCUS33704</name>
</gene>
<feature type="compositionally biased region" description="Low complexity" evidence="1">
    <location>
        <begin position="633"/>
        <end position="654"/>
    </location>
</feature>
<evidence type="ECO:0000313" key="4">
    <source>
        <dbReference type="Proteomes" id="UP001189429"/>
    </source>
</evidence>